<feature type="region of interest" description="Disordered" evidence="1">
    <location>
        <begin position="1"/>
        <end position="32"/>
    </location>
</feature>
<dbReference type="EMBL" id="KK107373">
    <property type="protein sequence ID" value="EZA51666.1"/>
    <property type="molecule type" value="Genomic_DNA"/>
</dbReference>
<feature type="compositionally biased region" description="Polar residues" evidence="1">
    <location>
        <begin position="1"/>
        <end position="17"/>
    </location>
</feature>
<dbReference type="AlphaFoldDB" id="A0A026W7R3"/>
<evidence type="ECO:0000313" key="2">
    <source>
        <dbReference type="EMBL" id="EZA51666.1"/>
    </source>
</evidence>
<evidence type="ECO:0000313" key="3">
    <source>
        <dbReference type="Proteomes" id="UP000053097"/>
    </source>
</evidence>
<organism evidence="2 3">
    <name type="scientific">Ooceraea biroi</name>
    <name type="common">Clonal raider ant</name>
    <name type="synonym">Cerapachys biroi</name>
    <dbReference type="NCBI Taxonomy" id="2015173"/>
    <lineage>
        <taxon>Eukaryota</taxon>
        <taxon>Metazoa</taxon>
        <taxon>Ecdysozoa</taxon>
        <taxon>Arthropoda</taxon>
        <taxon>Hexapoda</taxon>
        <taxon>Insecta</taxon>
        <taxon>Pterygota</taxon>
        <taxon>Neoptera</taxon>
        <taxon>Endopterygota</taxon>
        <taxon>Hymenoptera</taxon>
        <taxon>Apocrita</taxon>
        <taxon>Aculeata</taxon>
        <taxon>Formicoidea</taxon>
        <taxon>Formicidae</taxon>
        <taxon>Dorylinae</taxon>
        <taxon>Ooceraea</taxon>
    </lineage>
</organism>
<reference evidence="2 3" key="1">
    <citation type="journal article" date="2014" name="Curr. Biol.">
        <title>The genome of the clonal raider ant Cerapachys biroi.</title>
        <authorList>
            <person name="Oxley P.R."/>
            <person name="Ji L."/>
            <person name="Fetter-Pruneda I."/>
            <person name="McKenzie S.K."/>
            <person name="Li C."/>
            <person name="Hu H."/>
            <person name="Zhang G."/>
            <person name="Kronauer D.J."/>
        </authorList>
    </citation>
    <scope>NUCLEOTIDE SEQUENCE [LARGE SCALE GENOMIC DNA]</scope>
</reference>
<protein>
    <submittedName>
        <fullName evidence="2">Uncharacterized protein</fullName>
    </submittedName>
</protein>
<keyword evidence="3" id="KW-1185">Reference proteome</keyword>
<proteinExistence type="predicted"/>
<dbReference type="Proteomes" id="UP000053097">
    <property type="component" value="Unassembled WGS sequence"/>
</dbReference>
<feature type="non-terminal residue" evidence="2">
    <location>
        <position position="1"/>
    </location>
</feature>
<gene>
    <name evidence="2" type="ORF">X777_08850</name>
</gene>
<sequence length="86" mass="9643">LIPQNSASQSGEGSQRENLLPVPRHASSASAPRRLATWPAQGDAHLQFESPLNIEILEFTRTNLASRLGRVHGPLCRYYTRTRYVE</sequence>
<accession>A0A026W7R3</accession>
<evidence type="ECO:0000256" key="1">
    <source>
        <dbReference type="SAM" id="MobiDB-lite"/>
    </source>
</evidence>
<name>A0A026W7R3_OOCBI</name>